<comment type="caution">
    <text evidence="2">The sequence shown here is derived from an EMBL/GenBank/DDBJ whole genome shotgun (WGS) entry which is preliminary data.</text>
</comment>
<name>A0A3A8JI17_9BACT</name>
<dbReference type="Proteomes" id="UP000268313">
    <property type="component" value="Unassembled WGS sequence"/>
</dbReference>
<dbReference type="EMBL" id="RAWE01000261">
    <property type="protein sequence ID" value="RKG95422.1"/>
    <property type="molecule type" value="Genomic_DNA"/>
</dbReference>
<sequence length="88" mass="9784">MRRLGIVIAGMLTSALASTLFTACCPDRPPRVVFKLPFGSYGVSTPSADTNHRILFSEDGLTVVETFERGGKAYRQEYRVTERLETDI</sequence>
<evidence type="ECO:0000256" key="1">
    <source>
        <dbReference type="SAM" id="SignalP"/>
    </source>
</evidence>
<evidence type="ECO:0000313" key="2">
    <source>
        <dbReference type="EMBL" id="RKG95422.1"/>
    </source>
</evidence>
<organism evidence="2 3">
    <name type="scientific">Corallococcus carmarthensis</name>
    <dbReference type="NCBI Taxonomy" id="2316728"/>
    <lineage>
        <taxon>Bacteria</taxon>
        <taxon>Pseudomonadati</taxon>
        <taxon>Myxococcota</taxon>
        <taxon>Myxococcia</taxon>
        <taxon>Myxococcales</taxon>
        <taxon>Cystobacterineae</taxon>
        <taxon>Myxococcaceae</taxon>
        <taxon>Corallococcus</taxon>
    </lineage>
</organism>
<dbReference type="OrthoDB" id="5520027at2"/>
<gene>
    <name evidence="2" type="ORF">D7X32_39080</name>
</gene>
<feature type="signal peptide" evidence="1">
    <location>
        <begin position="1"/>
        <end position="23"/>
    </location>
</feature>
<dbReference type="PROSITE" id="PS51257">
    <property type="entry name" value="PROKAR_LIPOPROTEIN"/>
    <property type="match status" value="1"/>
</dbReference>
<evidence type="ECO:0000313" key="3">
    <source>
        <dbReference type="Proteomes" id="UP000268313"/>
    </source>
</evidence>
<feature type="chain" id="PRO_5017384533" evidence="1">
    <location>
        <begin position="24"/>
        <end position="88"/>
    </location>
</feature>
<protein>
    <submittedName>
        <fullName evidence="2">Uncharacterized protein</fullName>
    </submittedName>
</protein>
<dbReference type="AlphaFoldDB" id="A0A3A8JI17"/>
<keyword evidence="3" id="KW-1185">Reference proteome</keyword>
<proteinExistence type="predicted"/>
<reference evidence="3" key="1">
    <citation type="submission" date="2018-09" db="EMBL/GenBank/DDBJ databases">
        <authorList>
            <person name="Livingstone P.G."/>
            <person name="Whitworth D.E."/>
        </authorList>
    </citation>
    <scope>NUCLEOTIDE SEQUENCE [LARGE SCALE GENOMIC DNA]</scope>
    <source>
        <strain evidence="3">CA043D</strain>
    </source>
</reference>
<keyword evidence="1" id="KW-0732">Signal</keyword>
<accession>A0A3A8JI17</accession>
<dbReference type="RefSeq" id="WP_120607611.1">
    <property type="nucleotide sequence ID" value="NZ_RAWE01000261.1"/>
</dbReference>